<sequence>MDNRISSFLDNVCIHINCKSVHKDIREELTSHITELRDEYLRKGSTEAEALDMAIASMGDCDEIGNRLNRQHKPQTEWSIIILTAIIALVGGVIMFISSKFESLQAVSFERYLFFAFIGIAVMAALYFFDYTKLKRLALPIYLIALAALIFTVCTGNVIAGRKYISFIGLSVSSNYATLLLLIAFAGFMEKLKNKGGIAIVYLIGIGGVSLLPIVLLPSLSQALVLLAGYAVLMFSAVMRRHFGGSRRLQMFSLGGIAAAGVLALAAVVASEPHRLHRIAVFITRGRSDSFGSGWQQVMADNWLSVSKLFGRTTETISGYGIDMAMPSVTTDYVLINLIATLGWAAGIALIILAALFIIRMLMTARRVKTSYGHYLALASCTVLSLQFIISILMNFNLFPLMGMSLPFISYGGTDYVIDMALVGVILSVWRRNNLIAAHDKPKGSKSGKFIVFEDGKLIINFK</sequence>
<feature type="transmembrane region" description="Helical" evidence="6">
    <location>
        <begin position="334"/>
        <end position="363"/>
    </location>
</feature>
<evidence type="ECO:0000256" key="4">
    <source>
        <dbReference type="ARBA" id="ARBA00022989"/>
    </source>
</evidence>
<evidence type="ECO:0000256" key="2">
    <source>
        <dbReference type="ARBA" id="ARBA00022692"/>
    </source>
</evidence>
<feature type="transmembrane region" description="Helical" evidence="6">
    <location>
        <begin position="375"/>
        <end position="396"/>
    </location>
</feature>
<proteinExistence type="predicted"/>
<dbReference type="InterPro" id="IPR047928">
    <property type="entry name" value="Perm_prefix_1"/>
</dbReference>
<feature type="transmembrane region" description="Helical" evidence="6">
    <location>
        <begin position="111"/>
        <end position="129"/>
    </location>
</feature>
<evidence type="ECO:0000256" key="3">
    <source>
        <dbReference type="ARBA" id="ARBA00022960"/>
    </source>
</evidence>
<dbReference type="GO" id="GO:0005886">
    <property type="term" value="C:plasma membrane"/>
    <property type="evidence" value="ECO:0007669"/>
    <property type="project" value="TreeGrafter"/>
</dbReference>
<keyword evidence="8" id="KW-1185">Reference proteome</keyword>
<dbReference type="EMBL" id="QPJT01000010">
    <property type="protein sequence ID" value="RCX16609.1"/>
    <property type="molecule type" value="Genomic_DNA"/>
</dbReference>
<feature type="transmembrane region" description="Helical" evidence="6">
    <location>
        <begin position="198"/>
        <end position="217"/>
    </location>
</feature>
<keyword evidence="3" id="KW-0133">Cell shape</keyword>
<feature type="transmembrane region" description="Helical" evidence="6">
    <location>
        <begin position="165"/>
        <end position="186"/>
    </location>
</feature>
<feature type="transmembrane region" description="Helical" evidence="6">
    <location>
        <begin position="408"/>
        <end position="430"/>
    </location>
</feature>
<dbReference type="PANTHER" id="PTHR30474">
    <property type="entry name" value="CELL CYCLE PROTEIN"/>
    <property type="match status" value="1"/>
</dbReference>
<reference evidence="7 8" key="1">
    <citation type="submission" date="2018-07" db="EMBL/GenBank/DDBJ databases">
        <title>Genomic Encyclopedia of Type Strains, Phase IV (KMG-IV): sequencing the most valuable type-strain genomes for metagenomic binning, comparative biology and taxonomic classification.</title>
        <authorList>
            <person name="Goeker M."/>
        </authorList>
    </citation>
    <scope>NUCLEOTIDE SEQUENCE [LARGE SCALE GENOMIC DNA]</scope>
    <source>
        <strain evidence="7 8">DSM 27016</strain>
    </source>
</reference>
<dbReference type="GO" id="GO:0008360">
    <property type="term" value="P:regulation of cell shape"/>
    <property type="evidence" value="ECO:0007669"/>
    <property type="project" value="UniProtKB-KW"/>
</dbReference>
<evidence type="ECO:0000256" key="5">
    <source>
        <dbReference type="ARBA" id="ARBA00023136"/>
    </source>
</evidence>
<dbReference type="OrthoDB" id="9802195at2"/>
<accession>A0A369B506</accession>
<evidence type="ECO:0000313" key="7">
    <source>
        <dbReference type="EMBL" id="RCX16609.1"/>
    </source>
</evidence>
<dbReference type="GO" id="GO:0051301">
    <property type="term" value="P:cell division"/>
    <property type="evidence" value="ECO:0007669"/>
    <property type="project" value="UniProtKB-KW"/>
</dbReference>
<dbReference type="AlphaFoldDB" id="A0A369B506"/>
<feature type="transmembrane region" description="Helical" evidence="6">
    <location>
        <begin position="223"/>
        <end position="239"/>
    </location>
</feature>
<keyword evidence="4 6" id="KW-1133">Transmembrane helix</keyword>
<evidence type="ECO:0000256" key="6">
    <source>
        <dbReference type="SAM" id="Phobius"/>
    </source>
</evidence>
<keyword evidence="2 6" id="KW-0812">Transmembrane</keyword>
<feature type="transmembrane region" description="Helical" evidence="6">
    <location>
        <begin position="251"/>
        <end position="270"/>
    </location>
</feature>
<keyword evidence="5 6" id="KW-0472">Membrane</keyword>
<comment type="caution">
    <text evidence="7">The sequence shown here is derived from an EMBL/GenBank/DDBJ whole genome shotgun (WGS) entry which is preliminary data.</text>
</comment>
<evidence type="ECO:0000313" key="8">
    <source>
        <dbReference type="Proteomes" id="UP000253034"/>
    </source>
</evidence>
<evidence type="ECO:0000256" key="1">
    <source>
        <dbReference type="ARBA" id="ARBA00004141"/>
    </source>
</evidence>
<dbReference type="PANTHER" id="PTHR30474:SF1">
    <property type="entry name" value="PEPTIDOGLYCAN GLYCOSYLTRANSFERASE MRDB"/>
    <property type="match status" value="1"/>
</dbReference>
<gene>
    <name evidence="7" type="ORF">DFR58_110106</name>
</gene>
<keyword evidence="7" id="KW-0132">Cell division</keyword>
<keyword evidence="7" id="KW-0131">Cell cycle</keyword>
<dbReference type="NCBIfam" id="NF038403">
    <property type="entry name" value="perm_prefix_1"/>
    <property type="match status" value="1"/>
</dbReference>
<feature type="transmembrane region" description="Helical" evidence="6">
    <location>
        <begin position="141"/>
        <end position="159"/>
    </location>
</feature>
<name>A0A369B506_9FIRM</name>
<dbReference type="GO" id="GO:0015648">
    <property type="term" value="F:lipid-linked peptidoglycan transporter activity"/>
    <property type="evidence" value="ECO:0007669"/>
    <property type="project" value="TreeGrafter"/>
</dbReference>
<protein>
    <submittedName>
        <fullName evidence="7">Cell division protein FtsW (Lipid II flippase)</fullName>
    </submittedName>
</protein>
<comment type="subcellular location">
    <subcellularLocation>
        <location evidence="1">Membrane</location>
        <topology evidence="1">Multi-pass membrane protein</topology>
    </subcellularLocation>
</comment>
<dbReference type="InterPro" id="IPR001182">
    <property type="entry name" value="FtsW/RodA"/>
</dbReference>
<organism evidence="7 8">
    <name type="scientific">Anaerobacterium chartisolvens</name>
    <dbReference type="NCBI Taxonomy" id="1297424"/>
    <lineage>
        <taxon>Bacteria</taxon>
        <taxon>Bacillati</taxon>
        <taxon>Bacillota</taxon>
        <taxon>Clostridia</taxon>
        <taxon>Eubacteriales</taxon>
        <taxon>Oscillospiraceae</taxon>
        <taxon>Anaerobacterium</taxon>
    </lineage>
</organism>
<dbReference type="GO" id="GO:0032153">
    <property type="term" value="C:cell division site"/>
    <property type="evidence" value="ECO:0007669"/>
    <property type="project" value="TreeGrafter"/>
</dbReference>
<dbReference type="Proteomes" id="UP000253034">
    <property type="component" value="Unassembled WGS sequence"/>
</dbReference>
<feature type="transmembrane region" description="Helical" evidence="6">
    <location>
        <begin position="78"/>
        <end position="99"/>
    </location>
</feature>
<dbReference type="Pfam" id="PF01098">
    <property type="entry name" value="FTSW_RODA_SPOVE"/>
    <property type="match status" value="1"/>
</dbReference>
<dbReference type="RefSeq" id="WP_114297767.1">
    <property type="nucleotide sequence ID" value="NZ_QPJT01000010.1"/>
</dbReference>